<comment type="caution">
    <text evidence="3">The sequence shown here is derived from an EMBL/GenBank/DDBJ whole genome shotgun (WGS) entry which is preliminary data.</text>
</comment>
<gene>
    <name evidence="3" type="ORF">HF682_11315</name>
</gene>
<dbReference type="PANTHER" id="PTHR32305:SF15">
    <property type="entry name" value="PROTEIN RHSA-RELATED"/>
    <property type="match status" value="1"/>
</dbReference>
<reference evidence="3 4" key="1">
    <citation type="submission" date="2020-04" db="EMBL/GenBank/DDBJ databases">
        <title>Draft genome of Leeia sp. IMCC25680.</title>
        <authorList>
            <person name="Song J."/>
            <person name="Cho J.-C."/>
        </authorList>
    </citation>
    <scope>NUCLEOTIDE SEQUENCE [LARGE SCALE GENOMIC DNA]</scope>
    <source>
        <strain evidence="3 4">IMCC25680</strain>
    </source>
</reference>
<dbReference type="InterPro" id="IPR056823">
    <property type="entry name" value="TEN-like_YD-shell"/>
</dbReference>
<dbReference type="EMBL" id="JABAIM010000002">
    <property type="protein sequence ID" value="NLR75752.1"/>
    <property type="molecule type" value="Genomic_DNA"/>
</dbReference>
<evidence type="ECO:0000313" key="4">
    <source>
        <dbReference type="Proteomes" id="UP000587991"/>
    </source>
</evidence>
<accession>A0A847SIP1</accession>
<protein>
    <submittedName>
        <fullName evidence="3">RHS repeat protein</fullName>
    </submittedName>
</protein>
<dbReference type="Pfam" id="PF25023">
    <property type="entry name" value="TEN_YD-shell"/>
    <property type="match status" value="1"/>
</dbReference>
<dbReference type="PANTHER" id="PTHR32305">
    <property type="match status" value="1"/>
</dbReference>
<dbReference type="InterPro" id="IPR031325">
    <property type="entry name" value="RHS_repeat"/>
</dbReference>
<evidence type="ECO:0000259" key="2">
    <source>
        <dbReference type="Pfam" id="PF25023"/>
    </source>
</evidence>
<evidence type="ECO:0000313" key="3">
    <source>
        <dbReference type="EMBL" id="NLR75752.1"/>
    </source>
</evidence>
<keyword evidence="4" id="KW-1185">Reference proteome</keyword>
<sequence>MNYFEVHPLLTSLGNYWTHNHNYRLTLAADNVTLRVLRPDGRTLHFKPGTGAFWISDNNINDKVEKLADGWRYVQPDGTVELYNTAGLLQSRTFASGIRYDYGYDANSRLSSVADAFGHHLGLAYNDQGQISELTDPAGQRISYTYDDLGNLQKVTWPDTKVRQYGYTMSIPRDGAKSGLLTDLTDENGVKFAHWAYNDRALAISSEHAGGVDKFSFKYTLDANGKVTAVDITTPLNAIKKYQFISPAGINEIQSETHPLDVTKARTNTYDANGNLSQFTDFNGSKTVYSYDLTRNLPTKRVEASGTALARTFTTQWHASLALPLKEAGPLLITSYGYDAQGNLLSRSEQATTDANGSKGFAATVSGTARTWTYTWNSFGQLLTEDGPRTDVSDVTSYAYDAQGNLLSVTDAAGLVTQYGDYDAHGRAQKITAPNGKVTLLSYHPRGWLLKRDDAGLITEFAYDGVGQLKQIRRADGKVLDYQYDDAHRLMKVSDNHGNQIRYQRDNAGNVLLEEHSDSSGQLASLRLQLEPAQQLLSAAPNMPTGRSCSAL</sequence>
<name>A0A847SIP1_9NEIS</name>
<dbReference type="NCBIfam" id="TIGR01643">
    <property type="entry name" value="YD_repeat_2x"/>
    <property type="match status" value="5"/>
</dbReference>
<dbReference type="Gene3D" id="2.180.10.10">
    <property type="entry name" value="RHS repeat-associated core"/>
    <property type="match status" value="2"/>
</dbReference>
<feature type="domain" description="Teneurin-like YD-shell" evidence="2">
    <location>
        <begin position="366"/>
        <end position="503"/>
    </location>
</feature>
<dbReference type="Proteomes" id="UP000587991">
    <property type="component" value="Unassembled WGS sequence"/>
</dbReference>
<keyword evidence="1" id="KW-0677">Repeat</keyword>
<dbReference type="InterPro" id="IPR050708">
    <property type="entry name" value="T6SS_VgrG/RHS"/>
</dbReference>
<dbReference type="Pfam" id="PF05593">
    <property type="entry name" value="RHS_repeat"/>
    <property type="match status" value="3"/>
</dbReference>
<dbReference type="InterPro" id="IPR006530">
    <property type="entry name" value="YD"/>
</dbReference>
<dbReference type="AlphaFoldDB" id="A0A847SIP1"/>
<proteinExistence type="predicted"/>
<organism evidence="3 4">
    <name type="scientific">Leeia aquatica</name>
    <dbReference type="NCBI Taxonomy" id="2725557"/>
    <lineage>
        <taxon>Bacteria</taxon>
        <taxon>Pseudomonadati</taxon>
        <taxon>Pseudomonadota</taxon>
        <taxon>Betaproteobacteria</taxon>
        <taxon>Neisseriales</taxon>
        <taxon>Leeiaceae</taxon>
        <taxon>Leeia</taxon>
    </lineage>
</organism>
<evidence type="ECO:0000256" key="1">
    <source>
        <dbReference type="ARBA" id="ARBA00022737"/>
    </source>
</evidence>